<keyword evidence="2 6" id="KW-0645">Protease</keyword>
<accession>A0AAN7T8T5</accession>
<dbReference type="GO" id="GO:0016579">
    <property type="term" value="P:protein deubiquitination"/>
    <property type="evidence" value="ECO:0007669"/>
    <property type="project" value="TreeGrafter"/>
</dbReference>
<feature type="domain" description="UCH catalytic" evidence="9">
    <location>
        <begin position="38"/>
        <end position="390"/>
    </location>
</feature>
<dbReference type="SUPFAM" id="SSF54001">
    <property type="entry name" value="Cysteine proteinases"/>
    <property type="match status" value="2"/>
</dbReference>
<feature type="compositionally biased region" description="Polar residues" evidence="8">
    <location>
        <begin position="270"/>
        <end position="281"/>
    </location>
</feature>
<dbReference type="GO" id="GO:0006511">
    <property type="term" value="P:ubiquitin-dependent protein catabolic process"/>
    <property type="evidence" value="ECO:0007669"/>
    <property type="project" value="UniProtKB-UniRule"/>
</dbReference>
<organism evidence="10 11">
    <name type="scientific">Meristemomyces frigidus</name>
    <dbReference type="NCBI Taxonomy" id="1508187"/>
    <lineage>
        <taxon>Eukaryota</taxon>
        <taxon>Fungi</taxon>
        <taxon>Dikarya</taxon>
        <taxon>Ascomycota</taxon>
        <taxon>Pezizomycotina</taxon>
        <taxon>Dothideomycetes</taxon>
        <taxon>Dothideomycetidae</taxon>
        <taxon>Mycosphaerellales</taxon>
        <taxon>Teratosphaeriaceae</taxon>
        <taxon>Meristemomyces</taxon>
    </lineage>
</organism>
<comment type="catalytic activity">
    <reaction evidence="1 6 7">
        <text>Thiol-dependent hydrolysis of ester, thioester, amide, peptide and isopeptide bonds formed by the C-terminal Gly of ubiquitin (a 76-residue protein attached to proteins as an intracellular targeting signal).</text>
        <dbReference type="EC" id="3.4.19.12"/>
    </reaction>
</comment>
<dbReference type="InterPro" id="IPR038765">
    <property type="entry name" value="Papain-like_cys_pep_sf"/>
</dbReference>
<dbReference type="Gene3D" id="3.40.532.10">
    <property type="entry name" value="Peptidase C12, ubiquitin carboxyl-terminal hydrolase"/>
    <property type="match status" value="1"/>
</dbReference>
<dbReference type="AlphaFoldDB" id="A0AAN7T8T5"/>
<comment type="caution">
    <text evidence="10">The sequence shown here is derived from an EMBL/GenBank/DDBJ whole genome shotgun (WGS) entry which is preliminary data.</text>
</comment>
<evidence type="ECO:0000256" key="5">
    <source>
        <dbReference type="ARBA" id="ARBA00022807"/>
    </source>
</evidence>
<dbReference type="InterPro" id="IPR001578">
    <property type="entry name" value="Peptidase_C12_UCH"/>
</dbReference>
<reference evidence="10" key="1">
    <citation type="submission" date="2023-08" db="EMBL/GenBank/DDBJ databases">
        <title>Black Yeasts Isolated from many extreme environments.</title>
        <authorList>
            <person name="Coleine C."/>
            <person name="Stajich J.E."/>
            <person name="Selbmann L."/>
        </authorList>
    </citation>
    <scope>NUCLEOTIDE SEQUENCE</scope>
    <source>
        <strain evidence="10">CCFEE 5401</strain>
    </source>
</reference>
<feature type="active site" description="Nucleophile" evidence="6">
    <location>
        <position position="120"/>
    </location>
</feature>
<sequence length="532" mass="59363">MTALPRGKKRKTPAASAPGQAINDNVPLTPPDRTTWNGWVEMESEPAFFNTMLTEMGCKGVRAQEVYDMDDEFLLTLPQPVHALIFLFRYKETDDEQKEAQPSVCPKEIWFANQVPEYACASFALLNIVNNIPGLELGDELRKFKEFTEDMDPLSRGDAVDEFEFLKHIHNSFASENDMLNADMMMKNKAAAWKKKQAHAKGVATKAAKRAKVVEVAEDEKKGEKTRSVPTSSTPRAKKPVSRKSPKETSQGRDEDDQDRSPSKVVPKVTTANVSQATSVRRSTRQPKPRRHMSAAPAPQAEAGEGAGGEGFHFRAYMPIADHVWKLDGVDRYPQDMGAYRPRTPAALLDSDTDNANELGWMEIAQPLLRDRMLQYAESEIQFNCMAVVQNPFENDKAVLAGNLRNLQEVDEKLHGTCEEWWELEGGETPSNVLTASALQFDIPAEDVESATPDPQFGAKLEAANDVLALLKLRQEILAQQAGMRASVRDSLASIKADEEKARHRRHDYGSFVRKWLVALARQEVLGELANS</sequence>
<evidence type="ECO:0000256" key="3">
    <source>
        <dbReference type="ARBA" id="ARBA00022786"/>
    </source>
</evidence>
<gene>
    <name evidence="10" type="ORF">LTR62_002123</name>
</gene>
<dbReference type="PROSITE" id="PS52048">
    <property type="entry name" value="UCH_DOMAIN"/>
    <property type="match status" value="1"/>
</dbReference>
<evidence type="ECO:0000256" key="8">
    <source>
        <dbReference type="SAM" id="MobiDB-lite"/>
    </source>
</evidence>
<feature type="compositionally biased region" description="Basic and acidic residues" evidence="8">
    <location>
        <begin position="212"/>
        <end position="227"/>
    </location>
</feature>
<feature type="site" description="Transition state stabilizer" evidence="6">
    <location>
        <position position="114"/>
    </location>
</feature>
<dbReference type="InterPro" id="IPR036959">
    <property type="entry name" value="Peptidase_C12_UCH_sf"/>
</dbReference>
<evidence type="ECO:0000313" key="11">
    <source>
        <dbReference type="Proteomes" id="UP001310890"/>
    </source>
</evidence>
<dbReference type="GO" id="GO:0005737">
    <property type="term" value="C:cytoplasm"/>
    <property type="evidence" value="ECO:0007669"/>
    <property type="project" value="TreeGrafter"/>
</dbReference>
<feature type="compositionally biased region" description="Basic residues" evidence="8">
    <location>
        <begin position="282"/>
        <end position="293"/>
    </location>
</feature>
<protein>
    <recommendedName>
        <fullName evidence="7">Ubiquitin carboxyl-terminal hydrolase</fullName>
        <ecNumber evidence="7">3.4.19.12</ecNumber>
    </recommendedName>
</protein>
<dbReference type="EC" id="3.4.19.12" evidence="7"/>
<feature type="compositionally biased region" description="Low complexity" evidence="8">
    <location>
        <begin position="295"/>
        <end position="304"/>
    </location>
</feature>
<feature type="site" description="Important for enzyme activity" evidence="6">
    <location>
        <position position="328"/>
    </location>
</feature>
<dbReference type="EMBL" id="JAVRRL010000151">
    <property type="protein sequence ID" value="KAK5105820.1"/>
    <property type="molecule type" value="Genomic_DNA"/>
</dbReference>
<evidence type="ECO:0000256" key="7">
    <source>
        <dbReference type="RuleBase" id="RU361215"/>
    </source>
</evidence>
<dbReference type="Pfam" id="PF01088">
    <property type="entry name" value="Peptidase_C12"/>
    <property type="match status" value="2"/>
</dbReference>
<evidence type="ECO:0000313" key="10">
    <source>
        <dbReference type="EMBL" id="KAK5105820.1"/>
    </source>
</evidence>
<feature type="active site" description="Proton donor" evidence="6">
    <location>
        <position position="313"/>
    </location>
</feature>
<name>A0AAN7T8T5_9PEZI</name>
<feature type="region of interest" description="Disordered" evidence="8">
    <location>
        <begin position="1"/>
        <end position="30"/>
    </location>
</feature>
<feature type="compositionally biased region" description="Basic residues" evidence="8">
    <location>
        <begin position="1"/>
        <end position="12"/>
    </location>
</feature>
<dbReference type="PANTHER" id="PTHR10589">
    <property type="entry name" value="UBIQUITIN CARBOXYL-TERMINAL HYDROLASE"/>
    <property type="match status" value="1"/>
</dbReference>
<evidence type="ECO:0000256" key="1">
    <source>
        <dbReference type="ARBA" id="ARBA00000707"/>
    </source>
</evidence>
<dbReference type="PANTHER" id="PTHR10589:SF29">
    <property type="entry name" value="UBIQUITIN CARBOXYL-TERMINAL HYDROLASE"/>
    <property type="match status" value="1"/>
</dbReference>
<comment type="similarity">
    <text evidence="6 7">Belongs to the peptidase C12 family.</text>
</comment>
<dbReference type="PRINTS" id="PR00707">
    <property type="entry name" value="UBCTHYDRLASE"/>
</dbReference>
<evidence type="ECO:0000256" key="6">
    <source>
        <dbReference type="PROSITE-ProRule" id="PRU01393"/>
    </source>
</evidence>
<dbReference type="Proteomes" id="UP001310890">
    <property type="component" value="Unassembled WGS sequence"/>
</dbReference>
<dbReference type="GO" id="GO:0004843">
    <property type="term" value="F:cysteine-type deubiquitinase activity"/>
    <property type="evidence" value="ECO:0007669"/>
    <property type="project" value="UniProtKB-UniRule"/>
</dbReference>
<keyword evidence="3 6" id="KW-0833">Ubl conjugation pathway</keyword>
<evidence type="ECO:0000256" key="4">
    <source>
        <dbReference type="ARBA" id="ARBA00022801"/>
    </source>
</evidence>
<feature type="region of interest" description="Disordered" evidence="8">
    <location>
        <begin position="202"/>
        <end position="307"/>
    </location>
</feature>
<keyword evidence="4 6" id="KW-0378">Hydrolase</keyword>
<keyword evidence="5 6" id="KW-0788">Thiol protease</keyword>
<evidence type="ECO:0000256" key="2">
    <source>
        <dbReference type="ARBA" id="ARBA00022670"/>
    </source>
</evidence>
<proteinExistence type="inferred from homology"/>
<evidence type="ECO:0000259" key="9">
    <source>
        <dbReference type="PROSITE" id="PS52048"/>
    </source>
</evidence>